<dbReference type="EMBL" id="VSSQ01048465">
    <property type="protein sequence ID" value="MPN02509.1"/>
    <property type="molecule type" value="Genomic_DNA"/>
</dbReference>
<name>A0A645EN09_9ZZZZ</name>
<protein>
    <submittedName>
        <fullName evidence="1">Uncharacterized protein</fullName>
    </submittedName>
</protein>
<comment type="caution">
    <text evidence="1">The sequence shown here is derived from an EMBL/GenBank/DDBJ whole genome shotgun (WGS) entry which is preliminary data.</text>
</comment>
<organism evidence="1">
    <name type="scientific">bioreactor metagenome</name>
    <dbReference type="NCBI Taxonomy" id="1076179"/>
    <lineage>
        <taxon>unclassified sequences</taxon>
        <taxon>metagenomes</taxon>
        <taxon>ecological metagenomes</taxon>
    </lineage>
</organism>
<sequence>MNKRRILVLVIIFSIALGFIYYSKPTKVDLNLEGVILNKSRESNIEKVNIRFQGYIYRKVLKPNNFRGYIYINDKKYPHVSVELTKDSYSNMLYWSGDENSPVDGVFLSLGEVFIGEDFNNLELIFTTEEGARNDKILIAPAKDIKEAEKVLEEVELKVGRN</sequence>
<accession>A0A645EN09</accession>
<evidence type="ECO:0000313" key="1">
    <source>
        <dbReference type="EMBL" id="MPN02509.1"/>
    </source>
</evidence>
<gene>
    <name evidence="1" type="ORF">SDC9_149725</name>
</gene>
<reference evidence="1" key="1">
    <citation type="submission" date="2019-08" db="EMBL/GenBank/DDBJ databases">
        <authorList>
            <person name="Kucharzyk K."/>
            <person name="Murdoch R.W."/>
            <person name="Higgins S."/>
            <person name="Loffler F."/>
        </authorList>
    </citation>
    <scope>NUCLEOTIDE SEQUENCE</scope>
</reference>
<dbReference type="AlphaFoldDB" id="A0A645EN09"/>
<proteinExistence type="predicted"/>